<dbReference type="SUPFAM" id="SSF50475">
    <property type="entry name" value="FMN-binding split barrel"/>
    <property type="match status" value="1"/>
</dbReference>
<evidence type="ECO:0000259" key="3">
    <source>
        <dbReference type="SMART" id="SM00903"/>
    </source>
</evidence>
<accession>A0A1I3U5X2</accession>
<keyword evidence="2" id="KW-0560">Oxidoreductase</keyword>
<dbReference type="Gene3D" id="2.30.110.10">
    <property type="entry name" value="Electron Transport, Fmn-binding Protein, Chain A"/>
    <property type="match status" value="1"/>
</dbReference>
<proteinExistence type="inferred from homology"/>
<keyword evidence="5" id="KW-1185">Reference proteome</keyword>
<dbReference type="InterPro" id="IPR012349">
    <property type="entry name" value="Split_barrel_FMN-bd"/>
</dbReference>
<dbReference type="Proteomes" id="UP000199111">
    <property type="component" value="Unassembled WGS sequence"/>
</dbReference>
<dbReference type="Pfam" id="PF01613">
    <property type="entry name" value="Flavin_Reduct"/>
    <property type="match status" value="1"/>
</dbReference>
<dbReference type="InterPro" id="IPR050268">
    <property type="entry name" value="NADH-dep_flavin_reductase"/>
</dbReference>
<sequence length="207" mass="21806">MSTHAARLLEPDGHLRVTRDGHGIISNGVAMHSGLPQGLSDGSENHVQAVDGKWFRSVLGHFATGVVAITAVDPESGEPCGLAANSFTSVSLDPPLVAFCVAHTSTSWPRLRAAKTQTVNVLAEHQEPVCAALASRGGDKFADLHWTESPGGNPVIHEALAWIDCSIEAEHPAGDHVIVVARVHQLGVHGDGGPLLFFRGGYGRFHA</sequence>
<evidence type="ECO:0000256" key="1">
    <source>
        <dbReference type="ARBA" id="ARBA00008898"/>
    </source>
</evidence>
<dbReference type="RefSeq" id="WP_093888396.1">
    <property type="nucleotide sequence ID" value="NZ_FOQY01000012.1"/>
</dbReference>
<dbReference type="PANTHER" id="PTHR30466">
    <property type="entry name" value="FLAVIN REDUCTASE"/>
    <property type="match status" value="1"/>
</dbReference>
<protein>
    <submittedName>
        <fullName evidence="4">NADH-FMN oxidoreductase RutF, flavin reductase (DIM6/NTAB) family</fullName>
    </submittedName>
</protein>
<evidence type="ECO:0000313" key="4">
    <source>
        <dbReference type="EMBL" id="SFJ78934.1"/>
    </source>
</evidence>
<dbReference type="PANTHER" id="PTHR30466:SF11">
    <property type="entry name" value="FLAVIN-DEPENDENT MONOOXYGENASE, REDUCTASE SUBUNIT HSAB"/>
    <property type="match status" value="1"/>
</dbReference>
<dbReference type="GO" id="GO:0042602">
    <property type="term" value="F:riboflavin reductase (NADPH) activity"/>
    <property type="evidence" value="ECO:0007669"/>
    <property type="project" value="TreeGrafter"/>
</dbReference>
<reference evidence="5" key="1">
    <citation type="submission" date="2016-10" db="EMBL/GenBank/DDBJ databases">
        <authorList>
            <person name="Varghese N."/>
            <person name="Submissions S."/>
        </authorList>
    </citation>
    <scope>NUCLEOTIDE SEQUENCE [LARGE SCALE GENOMIC DNA]</scope>
    <source>
        <strain evidence="5">CGMCC 4.2126</strain>
    </source>
</reference>
<organism evidence="4 5">
    <name type="scientific">Streptosporangium canum</name>
    <dbReference type="NCBI Taxonomy" id="324952"/>
    <lineage>
        <taxon>Bacteria</taxon>
        <taxon>Bacillati</taxon>
        <taxon>Actinomycetota</taxon>
        <taxon>Actinomycetes</taxon>
        <taxon>Streptosporangiales</taxon>
        <taxon>Streptosporangiaceae</taxon>
        <taxon>Streptosporangium</taxon>
    </lineage>
</organism>
<dbReference type="AlphaFoldDB" id="A0A1I3U5X2"/>
<dbReference type="GO" id="GO:0010181">
    <property type="term" value="F:FMN binding"/>
    <property type="evidence" value="ECO:0007669"/>
    <property type="project" value="InterPro"/>
</dbReference>
<dbReference type="InterPro" id="IPR002563">
    <property type="entry name" value="Flavin_Rdtase-like_dom"/>
</dbReference>
<feature type="domain" description="Flavin reductase like" evidence="3">
    <location>
        <begin position="59"/>
        <end position="204"/>
    </location>
</feature>
<dbReference type="SMART" id="SM00903">
    <property type="entry name" value="Flavin_Reduct"/>
    <property type="match status" value="1"/>
</dbReference>
<gene>
    <name evidence="4" type="ORF">SAMN05216275_112134</name>
</gene>
<name>A0A1I3U5X2_9ACTN</name>
<evidence type="ECO:0000313" key="5">
    <source>
        <dbReference type="Proteomes" id="UP000199111"/>
    </source>
</evidence>
<dbReference type="EMBL" id="FOQY01000012">
    <property type="protein sequence ID" value="SFJ78934.1"/>
    <property type="molecule type" value="Genomic_DNA"/>
</dbReference>
<evidence type="ECO:0000256" key="2">
    <source>
        <dbReference type="ARBA" id="ARBA00023002"/>
    </source>
</evidence>
<comment type="similarity">
    <text evidence="1">Belongs to the non-flavoprotein flavin reductase family.</text>
</comment>
<dbReference type="GeneID" id="96299642"/>